<keyword evidence="4" id="KW-1003">Cell membrane</keyword>
<dbReference type="SMART" id="SM00448">
    <property type="entry name" value="REC"/>
    <property type="match status" value="2"/>
</dbReference>
<dbReference type="InterPro" id="IPR003594">
    <property type="entry name" value="HATPase_dom"/>
</dbReference>
<dbReference type="InterPro" id="IPR004358">
    <property type="entry name" value="Sig_transdc_His_kin-like_C"/>
</dbReference>
<evidence type="ECO:0000256" key="2">
    <source>
        <dbReference type="ARBA" id="ARBA00004651"/>
    </source>
</evidence>
<dbReference type="FunFam" id="3.30.565.10:FF:000078">
    <property type="entry name" value="Two-component sensor histidine kinase"/>
    <property type="match status" value="1"/>
</dbReference>
<dbReference type="PRINTS" id="PR00344">
    <property type="entry name" value="BCTRLSENSOR"/>
</dbReference>
<feature type="domain" description="Response regulatory" evidence="17">
    <location>
        <begin position="463"/>
        <end position="581"/>
    </location>
</feature>
<dbReference type="InterPro" id="IPR036641">
    <property type="entry name" value="HPT_dom_sf"/>
</dbReference>
<keyword evidence="7" id="KW-0812">Transmembrane</keyword>
<evidence type="ECO:0000259" key="17">
    <source>
        <dbReference type="PROSITE" id="PS50110"/>
    </source>
</evidence>
<evidence type="ECO:0000256" key="1">
    <source>
        <dbReference type="ARBA" id="ARBA00000085"/>
    </source>
</evidence>
<comment type="caution">
    <text evidence="20">The sequence shown here is derived from an EMBL/GenBank/DDBJ whole genome shotgun (WGS) entry which is preliminary data.</text>
</comment>
<evidence type="ECO:0000256" key="13">
    <source>
        <dbReference type="ARBA" id="ARBA00023136"/>
    </source>
</evidence>
<dbReference type="Pfam" id="PF00512">
    <property type="entry name" value="HisKA"/>
    <property type="match status" value="1"/>
</dbReference>
<sequence length="710" mass="77426">MGIVSRRQDYKVRVSRWSDDEVGLLFDCFNNMLEEISVRDERLALHRMELEIEVEERTRELSEVNGQLAASLDEVQLSMETAQAASRAKSDFLAQMSHEIRTPMYGVLGMTELLLNTDLTTEQARYVDTVRHSGEALLSIINSILDFSKIEAGRMELETIPFDLHDTVHEAVELLAEDAQKKGLALFASVDPGLPRMVQGDPVRLRQIMVNLLANAVKFTQQGKVRLEATLEQEPALIRITVQDTGIGIEPEAQEHIFEQFSQADQTITRRYGGTGLGLAIARQLSELMGGTISVSSQPGKGSTFSFTARLELQDQQETAPSHAFNALRGKSLLVVEPSGSDPICRLASSWGMETVVAGDAREALRKVVAAPFDVALVSCRLPDARGSELARALRTHPAARSLAVVLLADPDQEPERDDTVAGVLQRPVRQTPLYQALVRSLGMEPWQEDASLLQTADGAIPLVLLVEDNEVNQEVGRGMLESFGCRVEVAVNGVQALAMVCQTRYDVVLMDTQMPEMDGLEATRLIREGEDPEEPRLPIIALTAYAMKGDREACLKAGADDYLSKPFAREALAQLLCKHLVGAPAQPPAPAAVAVPDEMPQALAMIQSLSGTRGLEILRKVVDLYLTSTPTLLQTMREAESGKDPMMLKVAAHSFKSSSANLGAVKLAGVCDELEALGRSGSTEGALPLLQRAEEEYRTVRNALMGGGL</sequence>
<evidence type="ECO:0000256" key="3">
    <source>
        <dbReference type="ARBA" id="ARBA00012438"/>
    </source>
</evidence>
<dbReference type="Gene3D" id="1.20.120.160">
    <property type="entry name" value="HPT domain"/>
    <property type="match status" value="1"/>
</dbReference>
<evidence type="ECO:0000256" key="12">
    <source>
        <dbReference type="ARBA" id="ARBA00023012"/>
    </source>
</evidence>
<dbReference type="PANTHER" id="PTHR45339:SF1">
    <property type="entry name" value="HYBRID SIGNAL TRANSDUCTION HISTIDINE KINASE J"/>
    <property type="match status" value="1"/>
</dbReference>
<dbReference type="SMART" id="SM00387">
    <property type="entry name" value="HATPase_c"/>
    <property type="match status" value="1"/>
</dbReference>
<evidence type="ECO:0000256" key="5">
    <source>
        <dbReference type="ARBA" id="ARBA00022553"/>
    </source>
</evidence>
<dbReference type="Pfam" id="PF02518">
    <property type="entry name" value="HATPase_c"/>
    <property type="match status" value="1"/>
</dbReference>
<dbReference type="InterPro" id="IPR036097">
    <property type="entry name" value="HisK_dim/P_sf"/>
</dbReference>
<feature type="domain" description="HAMP" evidence="18">
    <location>
        <begin position="6"/>
        <end position="41"/>
    </location>
</feature>
<dbReference type="EC" id="2.7.13.3" evidence="3"/>
<accession>A0A8J7JCQ4</accession>
<gene>
    <name evidence="20" type="ORF">JFN93_10340</name>
</gene>
<dbReference type="SMART" id="SM00388">
    <property type="entry name" value="HisKA"/>
    <property type="match status" value="1"/>
</dbReference>
<dbReference type="InterPro" id="IPR011006">
    <property type="entry name" value="CheY-like_superfamily"/>
</dbReference>
<protein>
    <recommendedName>
        <fullName evidence="3">histidine kinase</fullName>
        <ecNumber evidence="3">2.7.13.3</ecNumber>
    </recommendedName>
</protein>
<dbReference type="CDD" id="cd17546">
    <property type="entry name" value="REC_hyHK_CKI1_RcsC-like"/>
    <property type="match status" value="1"/>
</dbReference>
<dbReference type="Pfam" id="PF00072">
    <property type="entry name" value="Response_reg"/>
    <property type="match status" value="1"/>
</dbReference>
<evidence type="ECO:0000313" key="21">
    <source>
        <dbReference type="Proteomes" id="UP000636888"/>
    </source>
</evidence>
<dbReference type="EMBL" id="JAEMHM010000007">
    <property type="protein sequence ID" value="MBJ6725106.1"/>
    <property type="molecule type" value="Genomic_DNA"/>
</dbReference>
<keyword evidence="11" id="KW-1133">Transmembrane helix</keyword>
<evidence type="ECO:0000256" key="14">
    <source>
        <dbReference type="PROSITE-ProRule" id="PRU00110"/>
    </source>
</evidence>
<dbReference type="SUPFAM" id="SSF55874">
    <property type="entry name" value="ATPase domain of HSP90 chaperone/DNA topoisomerase II/histidine kinase"/>
    <property type="match status" value="1"/>
</dbReference>
<dbReference type="PROSITE" id="PS50110">
    <property type="entry name" value="RESPONSE_REGULATORY"/>
    <property type="match status" value="2"/>
</dbReference>
<evidence type="ECO:0000256" key="4">
    <source>
        <dbReference type="ARBA" id="ARBA00022475"/>
    </source>
</evidence>
<dbReference type="Gene3D" id="3.30.565.10">
    <property type="entry name" value="Histidine kinase-like ATPase, C-terminal domain"/>
    <property type="match status" value="1"/>
</dbReference>
<evidence type="ECO:0000256" key="7">
    <source>
        <dbReference type="ARBA" id="ARBA00022692"/>
    </source>
</evidence>
<evidence type="ECO:0000256" key="9">
    <source>
        <dbReference type="ARBA" id="ARBA00022777"/>
    </source>
</evidence>
<dbReference type="PROSITE" id="PS50885">
    <property type="entry name" value="HAMP"/>
    <property type="match status" value="1"/>
</dbReference>
<evidence type="ECO:0000256" key="10">
    <source>
        <dbReference type="ARBA" id="ARBA00022840"/>
    </source>
</evidence>
<dbReference type="CDD" id="cd16922">
    <property type="entry name" value="HATPase_EvgS-ArcB-TorS-like"/>
    <property type="match status" value="1"/>
</dbReference>
<evidence type="ECO:0000256" key="11">
    <source>
        <dbReference type="ARBA" id="ARBA00022989"/>
    </source>
</evidence>
<feature type="domain" description="Response regulatory" evidence="17">
    <location>
        <begin position="330"/>
        <end position="442"/>
    </location>
</feature>
<evidence type="ECO:0000259" key="16">
    <source>
        <dbReference type="PROSITE" id="PS50109"/>
    </source>
</evidence>
<dbReference type="CDD" id="cd00082">
    <property type="entry name" value="HisKA"/>
    <property type="match status" value="1"/>
</dbReference>
<evidence type="ECO:0000259" key="19">
    <source>
        <dbReference type="PROSITE" id="PS50894"/>
    </source>
</evidence>
<keyword evidence="6" id="KW-0808">Transferase</keyword>
<dbReference type="GO" id="GO:0005886">
    <property type="term" value="C:plasma membrane"/>
    <property type="evidence" value="ECO:0007669"/>
    <property type="project" value="UniProtKB-SubCell"/>
</dbReference>
<dbReference type="SUPFAM" id="SSF47384">
    <property type="entry name" value="Homodimeric domain of signal transducing histidine kinase"/>
    <property type="match status" value="1"/>
</dbReference>
<evidence type="ECO:0000256" key="15">
    <source>
        <dbReference type="PROSITE-ProRule" id="PRU00169"/>
    </source>
</evidence>
<keyword evidence="13" id="KW-0472">Membrane</keyword>
<keyword evidence="12" id="KW-0902">Two-component regulatory system</keyword>
<dbReference type="FunFam" id="1.10.287.130:FF:000002">
    <property type="entry name" value="Two-component osmosensing histidine kinase"/>
    <property type="match status" value="1"/>
</dbReference>
<evidence type="ECO:0000256" key="6">
    <source>
        <dbReference type="ARBA" id="ARBA00022679"/>
    </source>
</evidence>
<organism evidence="20 21">
    <name type="scientific">Geomesophilobacter sediminis</name>
    <dbReference type="NCBI Taxonomy" id="2798584"/>
    <lineage>
        <taxon>Bacteria</taxon>
        <taxon>Pseudomonadati</taxon>
        <taxon>Thermodesulfobacteriota</taxon>
        <taxon>Desulfuromonadia</taxon>
        <taxon>Geobacterales</taxon>
        <taxon>Geobacteraceae</taxon>
        <taxon>Geomesophilobacter</taxon>
    </lineage>
</organism>
<keyword evidence="8" id="KW-0547">Nucleotide-binding</keyword>
<dbReference type="SUPFAM" id="SSF47226">
    <property type="entry name" value="Histidine-containing phosphotransfer domain, HPT domain"/>
    <property type="match status" value="1"/>
</dbReference>
<dbReference type="AlphaFoldDB" id="A0A8J7JCQ4"/>
<evidence type="ECO:0000256" key="8">
    <source>
        <dbReference type="ARBA" id="ARBA00022741"/>
    </source>
</evidence>
<dbReference type="CDD" id="cd00156">
    <property type="entry name" value="REC"/>
    <property type="match status" value="1"/>
</dbReference>
<dbReference type="InterPro" id="IPR008207">
    <property type="entry name" value="Sig_transdc_His_kin_Hpt_dom"/>
</dbReference>
<comment type="caution">
    <text evidence="15">Lacks conserved residue(s) required for the propagation of feature annotation.</text>
</comment>
<dbReference type="GO" id="GO:0000155">
    <property type="term" value="F:phosphorelay sensor kinase activity"/>
    <property type="evidence" value="ECO:0007669"/>
    <property type="project" value="InterPro"/>
</dbReference>
<feature type="domain" description="HPt" evidence="19">
    <location>
        <begin position="615"/>
        <end position="705"/>
    </location>
</feature>
<dbReference type="InterPro" id="IPR036890">
    <property type="entry name" value="HATPase_C_sf"/>
</dbReference>
<comment type="catalytic activity">
    <reaction evidence="1">
        <text>ATP + protein L-histidine = ADP + protein N-phospho-L-histidine.</text>
        <dbReference type="EC" id="2.7.13.3"/>
    </reaction>
</comment>
<dbReference type="GO" id="GO:0005524">
    <property type="term" value="F:ATP binding"/>
    <property type="evidence" value="ECO:0007669"/>
    <property type="project" value="UniProtKB-KW"/>
</dbReference>
<dbReference type="PROSITE" id="PS50109">
    <property type="entry name" value="HIS_KIN"/>
    <property type="match status" value="1"/>
</dbReference>
<feature type="modified residue" description="4-aspartylphosphate" evidence="15">
    <location>
        <position position="512"/>
    </location>
</feature>
<reference evidence="20" key="1">
    <citation type="submission" date="2020-12" db="EMBL/GenBank/DDBJ databases">
        <title>Geomonas sp. Red875, isolated from river sediment.</title>
        <authorList>
            <person name="Xu Z."/>
            <person name="Zhang Z."/>
            <person name="Masuda Y."/>
            <person name="Itoh H."/>
            <person name="Senoo K."/>
        </authorList>
    </citation>
    <scope>NUCLEOTIDE SEQUENCE</scope>
    <source>
        <strain evidence="20">Red875</strain>
    </source>
</reference>
<keyword evidence="10" id="KW-0067">ATP-binding</keyword>
<keyword evidence="5 15" id="KW-0597">Phosphoprotein</keyword>
<dbReference type="Pfam" id="PF01627">
    <property type="entry name" value="Hpt"/>
    <property type="match status" value="1"/>
</dbReference>
<feature type="domain" description="Histidine kinase" evidence="16">
    <location>
        <begin position="95"/>
        <end position="313"/>
    </location>
</feature>
<dbReference type="Gene3D" id="3.40.50.2300">
    <property type="match status" value="2"/>
</dbReference>
<dbReference type="PROSITE" id="PS50894">
    <property type="entry name" value="HPT"/>
    <property type="match status" value="1"/>
</dbReference>
<keyword evidence="9" id="KW-0418">Kinase</keyword>
<evidence type="ECO:0000313" key="20">
    <source>
        <dbReference type="EMBL" id="MBJ6725106.1"/>
    </source>
</evidence>
<comment type="subcellular location">
    <subcellularLocation>
        <location evidence="2">Cell membrane</location>
        <topology evidence="2">Multi-pass membrane protein</topology>
    </subcellularLocation>
</comment>
<dbReference type="InterPro" id="IPR005467">
    <property type="entry name" value="His_kinase_dom"/>
</dbReference>
<evidence type="ECO:0000259" key="18">
    <source>
        <dbReference type="PROSITE" id="PS50885"/>
    </source>
</evidence>
<dbReference type="InterPro" id="IPR003660">
    <property type="entry name" value="HAMP_dom"/>
</dbReference>
<feature type="modified residue" description="Phosphohistidine" evidence="14">
    <location>
        <position position="654"/>
    </location>
</feature>
<dbReference type="InterPro" id="IPR003661">
    <property type="entry name" value="HisK_dim/P_dom"/>
</dbReference>
<proteinExistence type="predicted"/>
<dbReference type="SUPFAM" id="SSF52172">
    <property type="entry name" value="CheY-like"/>
    <property type="match status" value="2"/>
</dbReference>
<keyword evidence="21" id="KW-1185">Reference proteome</keyword>
<dbReference type="InterPro" id="IPR001789">
    <property type="entry name" value="Sig_transdc_resp-reg_receiver"/>
</dbReference>
<dbReference type="Gene3D" id="1.10.287.130">
    <property type="match status" value="1"/>
</dbReference>
<name>A0A8J7JCQ4_9BACT</name>
<dbReference type="Proteomes" id="UP000636888">
    <property type="component" value="Unassembled WGS sequence"/>
</dbReference>
<dbReference type="PANTHER" id="PTHR45339">
    <property type="entry name" value="HYBRID SIGNAL TRANSDUCTION HISTIDINE KINASE J"/>
    <property type="match status" value="1"/>
</dbReference>